<dbReference type="AlphaFoldDB" id="A0A9E8LXY9"/>
<feature type="coiled-coil region" evidence="1">
    <location>
        <begin position="27"/>
        <end position="61"/>
    </location>
</feature>
<sequence>MDAILYASVALVAIAFTVLVVYLISTLKTLSKTLEQISKTLGQAETQLKEVTEEAGKLLKKTNALAEDIQEKSEKLNTVVNGVQEVGKTIYQFNDSLQSFSGNVKNELKKNEEKVVQIIQWADIVAELKEKMEEIRRRKKQKKIEKNNKL</sequence>
<dbReference type="SUPFAM" id="SSF58104">
    <property type="entry name" value="Methyl-accepting chemotaxis protein (MCP) signaling domain"/>
    <property type="match status" value="1"/>
</dbReference>
<feature type="transmembrane region" description="Helical" evidence="2">
    <location>
        <begin position="6"/>
        <end position="24"/>
    </location>
</feature>
<accession>A0A9E8LXY9</accession>
<dbReference type="Gene3D" id="1.20.1480.30">
    <property type="entry name" value="Designed four-helix bundle protein"/>
    <property type="match status" value="1"/>
</dbReference>
<dbReference type="PANTHER" id="PTHR40070">
    <property type="entry name" value="UPF0478 PROTEIN YTXG"/>
    <property type="match status" value="1"/>
</dbReference>
<dbReference type="PANTHER" id="PTHR40070:SF1">
    <property type="entry name" value="UPF0478 PROTEIN YTXG"/>
    <property type="match status" value="1"/>
</dbReference>
<protein>
    <submittedName>
        <fullName evidence="3">DUF948 domain-containing protein</fullName>
    </submittedName>
</protein>
<evidence type="ECO:0000256" key="1">
    <source>
        <dbReference type="SAM" id="Coils"/>
    </source>
</evidence>
<keyword evidence="1" id="KW-0175">Coiled coil</keyword>
<keyword evidence="2" id="KW-0472">Membrane</keyword>
<dbReference type="RefSeq" id="WP_275419860.1">
    <property type="nucleotide sequence ID" value="NZ_CP106877.1"/>
</dbReference>
<evidence type="ECO:0000256" key="2">
    <source>
        <dbReference type="SAM" id="Phobius"/>
    </source>
</evidence>
<keyword evidence="4" id="KW-1185">Reference proteome</keyword>
<proteinExistence type="predicted"/>
<dbReference type="KEGG" id="fhl:OE105_08920"/>
<dbReference type="InterPro" id="IPR009293">
    <property type="entry name" value="UPF0478"/>
</dbReference>
<keyword evidence="2" id="KW-1133">Transmembrane helix</keyword>
<gene>
    <name evidence="3" type="ORF">OE105_08920</name>
</gene>
<organism evidence="3 4">
    <name type="scientific">Fervidibacillus halotolerans</name>
    <dbReference type="NCBI Taxonomy" id="2980027"/>
    <lineage>
        <taxon>Bacteria</taxon>
        <taxon>Bacillati</taxon>
        <taxon>Bacillota</taxon>
        <taxon>Bacilli</taxon>
        <taxon>Bacillales</taxon>
        <taxon>Bacillaceae</taxon>
        <taxon>Fervidibacillus</taxon>
    </lineage>
</organism>
<evidence type="ECO:0000313" key="3">
    <source>
        <dbReference type="EMBL" id="WAA11742.1"/>
    </source>
</evidence>
<name>A0A9E8LXY9_9BACI</name>
<keyword evidence="2" id="KW-0812">Transmembrane</keyword>
<reference evidence="3" key="1">
    <citation type="submission" date="2022-09" db="EMBL/GenBank/DDBJ databases">
        <title>Complete Genomes of Fervidibacillus albus and Fervidibacillus halotolerans isolated from tidal flat sediments.</title>
        <authorList>
            <person name="Kwon K.K."/>
            <person name="Yang S.-H."/>
            <person name="Park M.J."/>
            <person name="Oh H.-M."/>
        </authorList>
    </citation>
    <scope>NUCLEOTIDE SEQUENCE</scope>
    <source>
        <strain evidence="3">MEBiC13594</strain>
    </source>
</reference>
<dbReference type="Proteomes" id="UP001164726">
    <property type="component" value="Chromosome"/>
</dbReference>
<dbReference type="Pfam" id="PF06103">
    <property type="entry name" value="DUF948"/>
    <property type="match status" value="1"/>
</dbReference>
<evidence type="ECO:0000313" key="4">
    <source>
        <dbReference type="Proteomes" id="UP001164726"/>
    </source>
</evidence>
<feature type="coiled-coil region" evidence="1">
    <location>
        <begin position="118"/>
        <end position="149"/>
    </location>
</feature>
<dbReference type="EMBL" id="CP106877">
    <property type="protein sequence ID" value="WAA11742.1"/>
    <property type="molecule type" value="Genomic_DNA"/>
</dbReference>